<dbReference type="EMBL" id="JRVC01000002">
    <property type="protein sequence ID" value="KHS49081.1"/>
    <property type="molecule type" value="Genomic_DNA"/>
</dbReference>
<dbReference type="Proteomes" id="UP000031338">
    <property type="component" value="Unassembled WGS sequence"/>
</dbReference>
<proteinExistence type="predicted"/>
<dbReference type="AlphaFoldDB" id="A0A0B9A196"/>
<evidence type="ECO:0000313" key="5">
    <source>
        <dbReference type="Proteomes" id="UP000031338"/>
    </source>
</evidence>
<evidence type="ECO:0000256" key="1">
    <source>
        <dbReference type="SAM" id="MobiDB-lite"/>
    </source>
</evidence>
<evidence type="ECO:0000259" key="3">
    <source>
        <dbReference type="Pfam" id="PF07589"/>
    </source>
</evidence>
<name>A0A0B9A196_9SPHN</name>
<sequence>MTFRKVLAGLAASAAMMAAAPAFADSVTLGSGDIGSSFTLNYDGFSGGTSIGGLTGSTTFKLTGISGNDYTFDYSVSNTSSAPVTDSRISSFAFNTDPTISSATSTGAFSYTTLNSNYPNGIGTVDVCFKDAQTGSCAGGGSGGLTLGETGTGSFTLSFSQPVSSLTLSDFYVRYQSISGVPGISSASGSGTISSTGGSTGGTPVPEPGMLGLFGIGLVGLALARRRQTAPRRLALAA</sequence>
<keyword evidence="5" id="KW-1185">Reference proteome</keyword>
<dbReference type="NCBIfam" id="NF033947">
    <property type="entry name" value="PEP-cistern"/>
    <property type="match status" value="1"/>
</dbReference>
<accession>A0A0B9A196</accession>
<dbReference type="NCBIfam" id="TIGR02595">
    <property type="entry name" value="PEP_CTERM"/>
    <property type="match status" value="1"/>
</dbReference>
<feature type="chain" id="PRO_5002127263" description="Ice-binding protein C-terminal domain-containing protein" evidence="2">
    <location>
        <begin position="25"/>
        <end position="238"/>
    </location>
</feature>
<reference evidence="4 5" key="1">
    <citation type="submission" date="2014-10" db="EMBL/GenBank/DDBJ databases">
        <title>Draft genome sequence of Novosphingobium subterraneum DSM 12447.</title>
        <authorList>
            <person name="Gan H.M."/>
            <person name="Gan H.Y."/>
            <person name="Savka M.A."/>
        </authorList>
    </citation>
    <scope>NUCLEOTIDE SEQUENCE [LARGE SCALE GENOMIC DNA]</scope>
    <source>
        <strain evidence="4 5">DSM 12447</strain>
    </source>
</reference>
<feature type="signal peptide" evidence="2">
    <location>
        <begin position="1"/>
        <end position="24"/>
    </location>
</feature>
<comment type="caution">
    <text evidence="4">The sequence shown here is derived from an EMBL/GenBank/DDBJ whole genome shotgun (WGS) entry which is preliminary data.</text>
</comment>
<keyword evidence="2" id="KW-0732">Signal</keyword>
<dbReference type="Pfam" id="PF07589">
    <property type="entry name" value="PEP-CTERM"/>
    <property type="match status" value="1"/>
</dbReference>
<protein>
    <recommendedName>
        <fullName evidence="3">Ice-binding protein C-terminal domain-containing protein</fullName>
    </recommendedName>
</protein>
<dbReference type="PATRIC" id="fig|48936.3.peg.524"/>
<dbReference type="RefSeq" id="WP_039331189.1">
    <property type="nucleotide sequence ID" value="NZ_JRVC01000002.1"/>
</dbReference>
<evidence type="ECO:0000256" key="2">
    <source>
        <dbReference type="SAM" id="SignalP"/>
    </source>
</evidence>
<evidence type="ECO:0000313" key="4">
    <source>
        <dbReference type="EMBL" id="KHS49081.1"/>
    </source>
</evidence>
<gene>
    <name evidence="4" type="ORF">NJ75_00514</name>
</gene>
<organism evidence="4 5">
    <name type="scientific">Novosphingobium subterraneum</name>
    <dbReference type="NCBI Taxonomy" id="48936"/>
    <lineage>
        <taxon>Bacteria</taxon>
        <taxon>Pseudomonadati</taxon>
        <taxon>Pseudomonadota</taxon>
        <taxon>Alphaproteobacteria</taxon>
        <taxon>Sphingomonadales</taxon>
        <taxon>Sphingomonadaceae</taxon>
        <taxon>Novosphingobium</taxon>
    </lineage>
</organism>
<feature type="compositionally biased region" description="Low complexity" evidence="1">
    <location>
        <begin position="184"/>
        <end position="197"/>
    </location>
</feature>
<feature type="domain" description="Ice-binding protein C-terminal" evidence="3">
    <location>
        <begin position="204"/>
        <end position="226"/>
    </location>
</feature>
<dbReference type="InterPro" id="IPR013424">
    <property type="entry name" value="Ice-binding_C"/>
</dbReference>
<feature type="region of interest" description="Disordered" evidence="1">
    <location>
        <begin position="184"/>
        <end position="206"/>
    </location>
</feature>